<comment type="caution">
    <text evidence="4">The sequence shown here is derived from an EMBL/GenBank/DDBJ whole genome shotgun (WGS) entry which is preliminary data.</text>
</comment>
<dbReference type="EMBL" id="JAUTBA010000001">
    <property type="protein sequence ID" value="MDQ1150582.1"/>
    <property type="molecule type" value="Genomic_DNA"/>
</dbReference>
<dbReference type="PANTHER" id="PTHR43046">
    <property type="entry name" value="GDP-MANNOSE MANNOSYL HYDROLASE"/>
    <property type="match status" value="1"/>
</dbReference>
<sequence>MDKIVICSAAILNPNGDLLMVRKKGSTYFQLPGGKATPGESQEETLIRELREELRFDVLEKDLEFLGSHTACAVNEVSTLVEGNIYVIKLMATQSFQAYEELVEVVWIEQDNWQSFKLAHLAAEFVVPRWLSGKL</sequence>
<gene>
    <name evidence="4" type="ORF">QE382_002566</name>
</gene>
<dbReference type="InterPro" id="IPR020084">
    <property type="entry name" value="NUDIX_hydrolase_CS"/>
</dbReference>
<dbReference type="InterPro" id="IPR015797">
    <property type="entry name" value="NUDIX_hydrolase-like_dom_sf"/>
</dbReference>
<name>A0ABU0U6K4_9SPHI</name>
<dbReference type="CDD" id="cd04690">
    <property type="entry name" value="NUDIX_Hydrolase"/>
    <property type="match status" value="1"/>
</dbReference>
<dbReference type="RefSeq" id="WP_307186199.1">
    <property type="nucleotide sequence ID" value="NZ_JAUTBA010000001.1"/>
</dbReference>
<dbReference type="GO" id="GO:0035539">
    <property type="term" value="F:8-oxo-7,8-dihydrodeoxyguanosine triphosphate pyrophosphatase activity"/>
    <property type="evidence" value="ECO:0007669"/>
    <property type="project" value="UniProtKB-EC"/>
</dbReference>
<evidence type="ECO:0000256" key="1">
    <source>
        <dbReference type="ARBA" id="ARBA00001946"/>
    </source>
</evidence>
<dbReference type="Pfam" id="PF00293">
    <property type="entry name" value="NUDIX"/>
    <property type="match status" value="1"/>
</dbReference>
<comment type="cofactor">
    <cofactor evidence="1">
        <name>Mg(2+)</name>
        <dbReference type="ChEBI" id="CHEBI:18420"/>
    </cofactor>
</comment>
<evidence type="ECO:0000313" key="5">
    <source>
        <dbReference type="Proteomes" id="UP001244640"/>
    </source>
</evidence>
<dbReference type="Proteomes" id="UP001244640">
    <property type="component" value="Unassembled WGS sequence"/>
</dbReference>
<organism evidence="4 5">
    <name type="scientific">Sphingobacterium zeae</name>
    <dbReference type="NCBI Taxonomy" id="1776859"/>
    <lineage>
        <taxon>Bacteria</taxon>
        <taxon>Pseudomonadati</taxon>
        <taxon>Bacteroidota</taxon>
        <taxon>Sphingobacteriia</taxon>
        <taxon>Sphingobacteriales</taxon>
        <taxon>Sphingobacteriaceae</taxon>
        <taxon>Sphingobacterium</taxon>
    </lineage>
</organism>
<reference evidence="4 5" key="1">
    <citation type="submission" date="2023-07" db="EMBL/GenBank/DDBJ databases">
        <title>Functional and genomic diversity of the sorghum phyllosphere microbiome.</title>
        <authorList>
            <person name="Shade A."/>
        </authorList>
    </citation>
    <scope>NUCLEOTIDE SEQUENCE [LARGE SCALE GENOMIC DNA]</scope>
    <source>
        <strain evidence="4 5">SORGH_AS_0892</strain>
    </source>
</reference>
<proteinExistence type="predicted"/>
<dbReference type="PROSITE" id="PS51462">
    <property type="entry name" value="NUDIX"/>
    <property type="match status" value="1"/>
</dbReference>
<dbReference type="PROSITE" id="PS00893">
    <property type="entry name" value="NUDIX_BOX"/>
    <property type="match status" value="1"/>
</dbReference>
<dbReference type="InterPro" id="IPR000086">
    <property type="entry name" value="NUDIX_hydrolase_dom"/>
</dbReference>
<feature type="domain" description="Nudix hydrolase" evidence="3">
    <location>
        <begin position="2"/>
        <end position="132"/>
    </location>
</feature>
<accession>A0ABU0U6K4</accession>
<evidence type="ECO:0000259" key="3">
    <source>
        <dbReference type="PROSITE" id="PS51462"/>
    </source>
</evidence>
<keyword evidence="2 4" id="KW-0378">Hydrolase</keyword>
<dbReference type="PANTHER" id="PTHR43046:SF2">
    <property type="entry name" value="8-OXO-DGTP DIPHOSPHATASE-RELATED"/>
    <property type="match status" value="1"/>
</dbReference>
<dbReference type="EC" id="3.6.1.55" evidence="4"/>
<protein>
    <submittedName>
        <fullName evidence="4">8-oxo-dGTP diphosphatase</fullName>
        <ecNumber evidence="4">3.6.1.55</ecNumber>
    </submittedName>
</protein>
<dbReference type="SUPFAM" id="SSF55811">
    <property type="entry name" value="Nudix"/>
    <property type="match status" value="1"/>
</dbReference>
<keyword evidence="5" id="KW-1185">Reference proteome</keyword>
<dbReference type="Gene3D" id="3.90.79.10">
    <property type="entry name" value="Nucleoside Triphosphate Pyrophosphohydrolase"/>
    <property type="match status" value="1"/>
</dbReference>
<evidence type="ECO:0000256" key="2">
    <source>
        <dbReference type="ARBA" id="ARBA00022801"/>
    </source>
</evidence>
<evidence type="ECO:0000313" key="4">
    <source>
        <dbReference type="EMBL" id="MDQ1150582.1"/>
    </source>
</evidence>